<dbReference type="AlphaFoldDB" id="A0A9P3PZL1"/>
<organism evidence="1 2">
    <name type="scientific">Lyophyllum shimeji</name>
    <name type="common">Hon-shimeji</name>
    <name type="synonym">Tricholoma shimeji</name>
    <dbReference type="NCBI Taxonomy" id="47721"/>
    <lineage>
        <taxon>Eukaryota</taxon>
        <taxon>Fungi</taxon>
        <taxon>Dikarya</taxon>
        <taxon>Basidiomycota</taxon>
        <taxon>Agaricomycotina</taxon>
        <taxon>Agaricomycetes</taxon>
        <taxon>Agaricomycetidae</taxon>
        <taxon>Agaricales</taxon>
        <taxon>Tricholomatineae</taxon>
        <taxon>Lyophyllaceae</taxon>
        <taxon>Lyophyllum</taxon>
    </lineage>
</organism>
<evidence type="ECO:0000313" key="1">
    <source>
        <dbReference type="EMBL" id="GLB44908.1"/>
    </source>
</evidence>
<evidence type="ECO:0000313" key="2">
    <source>
        <dbReference type="Proteomes" id="UP001063166"/>
    </source>
</evidence>
<name>A0A9P3PZL1_LYOSH</name>
<dbReference type="OrthoDB" id="2588098at2759"/>
<keyword evidence="2" id="KW-1185">Reference proteome</keyword>
<sequence length="361" mass="41471">MGPVLHADAADKIVVRVRDLANLHHISHRVSSNIRNPPRTHAGGGKFGEFCFDIDNDLDFLNALWRPYKGYKWVVAKRLQDVQNHPFPPQSIANLAGRGLGRLAAELVDMIYEHMECLEDVTYFAITCQRYYEIGRRHLEARLEDALIISWAGNRLICLGDNTTMDDLPERMLTDREVQFLAEKFGNTEDGGDERDSHAWEQLSFLHRLRPDSSVNQTKAQHGDYHRHGIISWTSLLRMYRRIHWTDVVLLRELVEPNRGLCPRDVYLDGAFVLRNLTTKEYVRGSTVYDLYVSEAPWAGKILLEHALIVRITWSSDPSMAMLYQGPLEVHRGVWAGHRFDVCEIDDVEDEEGPIDGWRGA</sequence>
<protein>
    <submittedName>
        <fullName evidence="1">Uncharacterized protein</fullName>
    </submittedName>
</protein>
<dbReference type="EMBL" id="BRPK01000018">
    <property type="protein sequence ID" value="GLB44908.1"/>
    <property type="molecule type" value="Genomic_DNA"/>
</dbReference>
<comment type="caution">
    <text evidence="1">The sequence shown here is derived from an EMBL/GenBank/DDBJ whole genome shotgun (WGS) entry which is preliminary data.</text>
</comment>
<reference evidence="1" key="1">
    <citation type="submission" date="2022-07" db="EMBL/GenBank/DDBJ databases">
        <title>The genome of Lyophyllum shimeji provides insight into the initial evolution of ectomycorrhizal fungal genome.</title>
        <authorList>
            <person name="Kobayashi Y."/>
            <person name="Shibata T."/>
            <person name="Hirakawa H."/>
            <person name="Shigenobu S."/>
            <person name="Nishiyama T."/>
            <person name="Yamada A."/>
            <person name="Hasebe M."/>
            <person name="Kawaguchi M."/>
        </authorList>
    </citation>
    <scope>NUCLEOTIDE SEQUENCE</scope>
    <source>
        <strain evidence="1">AT787</strain>
    </source>
</reference>
<gene>
    <name evidence="1" type="ORF">LshimejAT787_1802450</name>
</gene>
<dbReference type="Proteomes" id="UP001063166">
    <property type="component" value="Unassembled WGS sequence"/>
</dbReference>
<proteinExistence type="predicted"/>
<accession>A0A9P3PZL1</accession>